<reference evidence="2 3" key="1">
    <citation type="submission" date="2022-01" db="EMBL/GenBank/DDBJ databases">
        <title>A chromosomal length assembly of Cordylochernes scorpioides.</title>
        <authorList>
            <person name="Zeh D."/>
            <person name="Zeh J."/>
        </authorList>
    </citation>
    <scope>NUCLEOTIDE SEQUENCE [LARGE SCALE GENOMIC DNA]</scope>
    <source>
        <strain evidence="2">IN4F17</strain>
        <tissue evidence="2">Whole Body</tissue>
    </source>
</reference>
<proteinExistence type="predicted"/>
<keyword evidence="3" id="KW-1185">Reference proteome</keyword>
<dbReference type="InterPro" id="IPR036249">
    <property type="entry name" value="Thioredoxin-like_sf"/>
</dbReference>
<accession>A0ABY6LI37</accession>
<dbReference type="Gene3D" id="3.40.30.10">
    <property type="entry name" value="Glutaredoxin"/>
    <property type="match status" value="10"/>
</dbReference>
<dbReference type="SUPFAM" id="SSF52833">
    <property type="entry name" value="Thioredoxin-like"/>
    <property type="match status" value="8"/>
</dbReference>
<evidence type="ECO:0000259" key="1">
    <source>
        <dbReference type="PROSITE" id="PS51352"/>
    </source>
</evidence>
<dbReference type="EMBL" id="CP092879">
    <property type="protein sequence ID" value="UYV79370.1"/>
    <property type="molecule type" value="Genomic_DNA"/>
</dbReference>
<dbReference type="InterPro" id="IPR013766">
    <property type="entry name" value="Thioredoxin_domain"/>
</dbReference>
<dbReference type="Proteomes" id="UP001235939">
    <property type="component" value="Chromosome 17"/>
</dbReference>
<name>A0ABY6LI37_9ARAC</name>
<feature type="domain" description="Thioredoxin" evidence="1">
    <location>
        <begin position="77"/>
        <end position="214"/>
    </location>
</feature>
<protein>
    <recommendedName>
        <fullName evidence="1">Thioredoxin domain-containing protein</fullName>
    </recommendedName>
</protein>
<gene>
    <name evidence="2" type="ORF">LAZ67_17002344</name>
</gene>
<dbReference type="PROSITE" id="PS51352">
    <property type="entry name" value="THIOREDOXIN_2"/>
    <property type="match status" value="1"/>
</dbReference>
<dbReference type="PANTHER" id="PTHR19991">
    <property type="entry name" value="L 2 01289"/>
    <property type="match status" value="1"/>
</dbReference>
<evidence type="ECO:0000313" key="2">
    <source>
        <dbReference type="EMBL" id="UYV79370.1"/>
    </source>
</evidence>
<evidence type="ECO:0000313" key="3">
    <source>
        <dbReference type="Proteomes" id="UP001235939"/>
    </source>
</evidence>
<dbReference type="CDD" id="cd02961">
    <property type="entry name" value="PDI_a_family"/>
    <property type="match status" value="3"/>
</dbReference>
<dbReference type="PANTHER" id="PTHR19991:SF3">
    <property type="entry name" value="LETHAL (2) 01289, ISOFORM F"/>
    <property type="match status" value="1"/>
</dbReference>
<dbReference type="Pfam" id="PF00085">
    <property type="entry name" value="Thioredoxin"/>
    <property type="match status" value="1"/>
</dbReference>
<organism evidence="2 3">
    <name type="scientific">Cordylochernes scorpioides</name>
    <dbReference type="NCBI Taxonomy" id="51811"/>
    <lineage>
        <taxon>Eukaryota</taxon>
        <taxon>Metazoa</taxon>
        <taxon>Ecdysozoa</taxon>
        <taxon>Arthropoda</taxon>
        <taxon>Chelicerata</taxon>
        <taxon>Arachnida</taxon>
        <taxon>Pseudoscorpiones</taxon>
        <taxon>Cheliferoidea</taxon>
        <taxon>Chernetidae</taxon>
        <taxon>Cordylochernes</taxon>
    </lineage>
</organism>
<sequence>MRESNPDTKTCRNCDKILHELENIDDDADKFGVAFAKTTDKKAAKKLGVTSFPALVYFRNKQPAIFEGDLMDEEKVLAWLTDLDSMELPDKIEEVNAKILENLIEDTDYVVVLFYKEDCERCDLVLHELEEIDDEADGQGIAFVKIADVALATEYGLEELPTLVYYRRKIPIVYSGDLMNEEDVLKWIFEFKDLGEDPDSIEDVSSKALDSLISKSPFLAVLFYDADDKYNQKVLKELENIDDDTDKHDIPFVKISDLKEAAEYGIEKLPALVYFEKKIANFYQGDLMKEEELLTWLIKQKNTDEIEHVTEKFLEQLIRANDHVAVLFYDPKGRQGKKVLTELENIDDEMDQHGILFVKIDDDDMAKAYGIKTLPQLVYFENEAPIFYDGDLTNEEVVLQWMIEQKKSDEIEDVSDVVMVQMIKRSEFLAVLFYDADEEETKQVLTDLEKIDDDTDIHNIPFVKIDNDKVAAEFGIDDLPALVYFENQIPYIYSGNLTDEEEVLNWLIHQKEGDEIEDITDKILEKLIRKSDHLAVLFYDNDDPKSMEVLAELENIDDETDSRDLPFVRIDDDEVARAFGIDDELPTLVYFEQQIPFVYQGDLKNEVEVLTWLLDQMTSDEIEEVTDKMVDALIKDHPHLVVLFYDSKVKKSEKVLKELENIDDEADKRGIIFVKTDDKEAAEKYKISKLPGLVYFQEGKPDAYTGDLMKEEEVLLWLLEHKASDDDIEEITEPTLQKLIDNSDHLAVLFYDKDSPVSETILTELENIDDELDGYEIPFVKIDDDRVAKKYGIMDELPILVYFEDKLPSVYEGDLTKEEAVLKWLIHQKDDDTIEEVTEEILENIIKNNHYVLVFYAPNTCEECPAILKELESIDDDTDSHGIMFLTTDDLHLAKSKYQVSVFPSLVLFRHGKPVQYKGKFKDVEHILEWATSEDVLDSPDAIDEINDKMLDKMLDRSSYLAVLFYKSGNEKSDKVLAELENIDDEAEALDIDFVKISDEKLAREYHVMELPSLVFFRKKFPQIYEALPQCNGFQLTLEFLVMSWQTLWQSLELLAYLKQENLPPN</sequence>